<dbReference type="InterPro" id="IPR027417">
    <property type="entry name" value="P-loop_NTPase"/>
</dbReference>
<dbReference type="Gene3D" id="3.40.50.300">
    <property type="entry name" value="P-loop containing nucleotide triphosphate hydrolases"/>
    <property type="match status" value="1"/>
</dbReference>
<evidence type="ECO:0000313" key="2">
    <source>
        <dbReference type="Proteomes" id="UP000006056"/>
    </source>
</evidence>
<dbReference type="GO" id="GO:0016301">
    <property type="term" value="F:kinase activity"/>
    <property type="evidence" value="ECO:0007669"/>
    <property type="project" value="UniProtKB-KW"/>
</dbReference>
<reference evidence="1 2" key="1">
    <citation type="submission" date="2012-06" db="EMBL/GenBank/DDBJ databases">
        <title>Complete genome of Terriglobus roseus DSM 18391.</title>
        <authorList>
            <consortium name="US DOE Joint Genome Institute (JGI-PGF)"/>
            <person name="Lucas S."/>
            <person name="Copeland A."/>
            <person name="Lapidus A."/>
            <person name="Glavina del Rio T."/>
            <person name="Dalin E."/>
            <person name="Tice H."/>
            <person name="Bruce D."/>
            <person name="Goodwin L."/>
            <person name="Pitluck S."/>
            <person name="Peters L."/>
            <person name="Mikhailova N."/>
            <person name="Munk A.C.C."/>
            <person name="Kyrpides N."/>
            <person name="Mavromatis K."/>
            <person name="Ivanova N."/>
            <person name="Brettin T."/>
            <person name="Detter J.C."/>
            <person name="Han C."/>
            <person name="Larimer F."/>
            <person name="Land M."/>
            <person name="Hauser L."/>
            <person name="Markowitz V."/>
            <person name="Cheng J.-F."/>
            <person name="Hugenholtz P."/>
            <person name="Woyke T."/>
            <person name="Wu D."/>
            <person name="Brambilla E."/>
            <person name="Klenk H.-P."/>
            <person name="Eisen J.A."/>
        </authorList>
    </citation>
    <scope>NUCLEOTIDE SEQUENCE [LARGE SCALE GENOMIC DNA]</scope>
    <source>
        <strain evidence="2">DSM 18391 / NRRL B-41598 / KBS 63</strain>
    </source>
</reference>
<dbReference type="Proteomes" id="UP000006056">
    <property type="component" value="Chromosome"/>
</dbReference>
<dbReference type="EC" id="2.7.1.-" evidence="1"/>
<dbReference type="InterPro" id="IPR025662">
    <property type="entry name" value="Sigma_54_int_dom_ATP-bd_1"/>
</dbReference>
<dbReference type="eggNOG" id="COG1493">
    <property type="taxonomic scope" value="Bacteria"/>
</dbReference>
<keyword evidence="1" id="KW-0808">Transferase</keyword>
<dbReference type="OrthoDB" id="113347at2"/>
<dbReference type="KEGG" id="trs:Terro_1187"/>
<keyword evidence="1" id="KW-0418">Kinase</keyword>
<evidence type="ECO:0000313" key="1">
    <source>
        <dbReference type="EMBL" id="AFL87498.1"/>
    </source>
</evidence>
<gene>
    <name evidence="1" type="ordered locus">Terro_1187</name>
</gene>
<dbReference type="AlphaFoldDB" id="I3ZE30"/>
<proteinExistence type="predicted"/>
<protein>
    <submittedName>
        <fullName evidence="1">Serine kinase of the HPr protein, regulates carbohydrate metabolism</fullName>
        <ecNumber evidence="1">2.7.1.-</ecNumber>
    </submittedName>
</protein>
<dbReference type="STRING" id="926566.Terro_1187"/>
<dbReference type="EMBL" id="CP003379">
    <property type="protein sequence ID" value="AFL87498.1"/>
    <property type="molecule type" value="Genomic_DNA"/>
</dbReference>
<dbReference type="PROSITE" id="PS00675">
    <property type="entry name" value="SIGMA54_INTERACT_1"/>
    <property type="match status" value="1"/>
</dbReference>
<dbReference type="HOGENOM" id="CLU_836602_0_0_0"/>
<keyword evidence="2" id="KW-1185">Reference proteome</keyword>
<dbReference type="SUPFAM" id="SSF53795">
    <property type="entry name" value="PEP carboxykinase-like"/>
    <property type="match status" value="1"/>
</dbReference>
<sequence length="332" mass="37439">MTIQEIEAFCTAEHKFDFRRHPLESPQLTMSGCFYPLGFPVNLRTNASEVLQLYAASWDSFRPRYDATPINIDVHVIEEDAAECPPAPHFRMLLPLMTSIADERNYSIFDLARAETKIVLSRAALRHPLYASYFFLESAAACHIVTRYAPPIHAGCVEWNGRGLLLCGDSGAGKSTLSYACARAGFGYVTDDAAYLLYSGNDQIVTGNSQKVRLRPESAEFFPEIRDLPMTPRAAGKPSVEIETSEGIVALEETQVAAIIFLNRRTGQQALLPYRREVAREFMRQLLFGTTEQLAWQYSTVERLLDAPVLELHYTDLEWATQRLKQYAQDGR</sequence>
<accession>I3ZE30</accession>
<organism evidence="1 2">
    <name type="scientific">Terriglobus roseus (strain DSM 18391 / NRRL B-41598 / KBS 63)</name>
    <dbReference type="NCBI Taxonomy" id="926566"/>
    <lineage>
        <taxon>Bacteria</taxon>
        <taxon>Pseudomonadati</taxon>
        <taxon>Acidobacteriota</taxon>
        <taxon>Terriglobia</taxon>
        <taxon>Terriglobales</taxon>
        <taxon>Acidobacteriaceae</taxon>
        <taxon>Terriglobus</taxon>
    </lineage>
</organism>
<name>I3ZE30_TERRK</name>
<dbReference type="RefSeq" id="WP_014785067.1">
    <property type="nucleotide sequence ID" value="NC_018014.1"/>
</dbReference>